<dbReference type="RefSeq" id="XP_009760092.1">
    <property type="nucleotide sequence ID" value="XM_009761790.1"/>
</dbReference>
<dbReference type="PANTHER" id="PTHR47592:SF24">
    <property type="entry name" value="BNACNNG30200D PROTEIN"/>
    <property type="match status" value="1"/>
</dbReference>
<dbReference type="KEGG" id="nsy:104212504"/>
<feature type="non-terminal residue" evidence="3">
    <location>
        <position position="332"/>
    </location>
</feature>
<dbReference type="InterPro" id="IPR054722">
    <property type="entry name" value="PolX-like_BBD"/>
</dbReference>
<sequence>MTIDNGNSSATVAATTIASSSRSAIPLAEKPRKFFGANFKRWQQRVFFLLTTLGMHKFTSEEPLVPAADMPDNEMFMIVEAGKQADFLCKGYILSALEDDLYNVYSAMNTLKELWDALEKKYKTEDACLKKFVVAKFLDYKMIDNKTLGTQVQELQLIFHDLIAEGMVMNEAFQVAAMIKKLPPSWRDFKNYLKHKSKEMKLEDLMIYLKIEEDNKTTVKKSRGNSTIMGANIVEETTPKSKKGGRGLLDRLRSRTKRNSRETATIVKKLVTKALIFEWWIDSGATRHVCAVKAAFANYSTAGPKEEISMGNNTTTKIEGYGKIFLNMTSDK</sequence>
<protein>
    <submittedName>
        <fullName evidence="3">Uncharacterized protein LOC104212504</fullName>
    </submittedName>
</protein>
<feature type="domain" description="Retrovirus-related Pol polyprotein from transposon TNT 1-94-like beta-barrel" evidence="1">
    <location>
        <begin position="279"/>
        <end position="330"/>
    </location>
</feature>
<dbReference type="OrthoDB" id="1302463at2759"/>
<reference evidence="3" key="2">
    <citation type="submission" date="2025-08" db="UniProtKB">
        <authorList>
            <consortium name="RefSeq"/>
        </authorList>
    </citation>
    <scope>IDENTIFICATION</scope>
    <source>
        <tissue evidence="3">Leaf</tissue>
    </source>
</reference>
<organism evidence="2 3">
    <name type="scientific">Nicotiana sylvestris</name>
    <name type="common">Wood tobacco</name>
    <name type="synonym">South American tobacco</name>
    <dbReference type="NCBI Taxonomy" id="4096"/>
    <lineage>
        <taxon>Eukaryota</taxon>
        <taxon>Viridiplantae</taxon>
        <taxon>Streptophyta</taxon>
        <taxon>Embryophyta</taxon>
        <taxon>Tracheophyta</taxon>
        <taxon>Spermatophyta</taxon>
        <taxon>Magnoliopsida</taxon>
        <taxon>eudicotyledons</taxon>
        <taxon>Gunneridae</taxon>
        <taxon>Pentapetalae</taxon>
        <taxon>asterids</taxon>
        <taxon>lamiids</taxon>
        <taxon>Solanales</taxon>
        <taxon>Solanaceae</taxon>
        <taxon>Nicotianoideae</taxon>
        <taxon>Nicotianeae</taxon>
        <taxon>Nicotiana</taxon>
    </lineage>
</organism>
<accession>A0A1U7UVN1</accession>
<dbReference type="AlphaFoldDB" id="A0A1U7UVN1"/>
<reference evidence="2" key="1">
    <citation type="journal article" date="2013" name="Genome Biol.">
        <title>Reference genomes and transcriptomes of Nicotiana sylvestris and Nicotiana tomentosiformis.</title>
        <authorList>
            <person name="Sierro N."/>
            <person name="Battey J.N."/>
            <person name="Ouadi S."/>
            <person name="Bovet L."/>
            <person name="Goepfert S."/>
            <person name="Bakaher N."/>
            <person name="Peitsch M.C."/>
            <person name="Ivanov N.V."/>
        </authorList>
    </citation>
    <scope>NUCLEOTIDE SEQUENCE [LARGE SCALE GENOMIC DNA]</scope>
</reference>
<proteinExistence type="predicted"/>
<dbReference type="STRING" id="4096.A0A1U7UVN1"/>
<dbReference type="eggNOG" id="ENOG502S012">
    <property type="taxonomic scope" value="Eukaryota"/>
</dbReference>
<dbReference type="Pfam" id="PF22936">
    <property type="entry name" value="Pol_BBD"/>
    <property type="match status" value="1"/>
</dbReference>
<evidence type="ECO:0000313" key="3">
    <source>
        <dbReference type="RefSeq" id="XP_009760092.1"/>
    </source>
</evidence>
<name>A0A1U7UVN1_NICSY</name>
<evidence type="ECO:0000313" key="2">
    <source>
        <dbReference type="Proteomes" id="UP000189701"/>
    </source>
</evidence>
<dbReference type="Proteomes" id="UP000189701">
    <property type="component" value="Unplaced"/>
</dbReference>
<dbReference type="Pfam" id="PF14223">
    <property type="entry name" value="Retrotran_gag_2"/>
    <property type="match status" value="1"/>
</dbReference>
<evidence type="ECO:0000259" key="1">
    <source>
        <dbReference type="Pfam" id="PF22936"/>
    </source>
</evidence>
<dbReference type="PANTHER" id="PTHR47592">
    <property type="entry name" value="PBF68 PROTEIN"/>
    <property type="match status" value="1"/>
</dbReference>
<dbReference type="GeneID" id="104212504"/>
<keyword evidence="2" id="KW-1185">Reference proteome</keyword>
<gene>
    <name evidence="3" type="primary">LOC104212504</name>
</gene>